<evidence type="ECO:0000313" key="3">
    <source>
        <dbReference type="Proteomes" id="UP000822476"/>
    </source>
</evidence>
<dbReference type="AlphaFoldDB" id="A0A8S9YAA6"/>
<name>A0A8S9YAA6_9TREM</name>
<feature type="domain" description="Formyl transferase N-terminal" evidence="1">
    <location>
        <begin position="89"/>
        <end position="199"/>
    </location>
</feature>
<dbReference type="Proteomes" id="UP000822476">
    <property type="component" value="Unassembled WGS sequence"/>
</dbReference>
<evidence type="ECO:0000259" key="1">
    <source>
        <dbReference type="Pfam" id="PF00551"/>
    </source>
</evidence>
<dbReference type="PANTHER" id="PTHR11138:SF5">
    <property type="entry name" value="METHIONYL-TRNA FORMYLTRANSFERASE, MITOCHONDRIAL"/>
    <property type="match status" value="1"/>
</dbReference>
<dbReference type="Pfam" id="PF00551">
    <property type="entry name" value="Formyl_trans_N"/>
    <property type="match status" value="1"/>
</dbReference>
<evidence type="ECO:0000313" key="2">
    <source>
        <dbReference type="EMBL" id="KAF7231933.1"/>
    </source>
</evidence>
<dbReference type="GO" id="GO:0004479">
    <property type="term" value="F:methionyl-tRNA formyltransferase activity"/>
    <property type="evidence" value="ECO:0007669"/>
    <property type="project" value="TreeGrafter"/>
</dbReference>
<dbReference type="SUPFAM" id="SSF53328">
    <property type="entry name" value="Formyltransferase"/>
    <property type="match status" value="1"/>
</dbReference>
<dbReference type="EMBL" id="JTDE01022211">
    <property type="protein sequence ID" value="KAF7231933.1"/>
    <property type="molecule type" value="Genomic_DNA"/>
</dbReference>
<comment type="caution">
    <text evidence="2">The sequence shown here is derived from an EMBL/GenBank/DDBJ whole genome shotgun (WGS) entry which is preliminary data.</text>
</comment>
<dbReference type="InterPro" id="IPR002376">
    <property type="entry name" value="Formyl_transf_N"/>
</dbReference>
<dbReference type="OrthoDB" id="10268103at2759"/>
<accession>A0A8S9YAA6</accession>
<dbReference type="InterPro" id="IPR036477">
    <property type="entry name" value="Formyl_transf_N_sf"/>
</dbReference>
<reference evidence="2" key="1">
    <citation type="submission" date="2019-07" db="EMBL/GenBank/DDBJ databases">
        <title>Annotation for the trematode Paragonimus miyazaki's.</title>
        <authorList>
            <person name="Choi Y.-J."/>
        </authorList>
    </citation>
    <scope>NUCLEOTIDE SEQUENCE</scope>
    <source>
        <strain evidence="2">Japan</strain>
    </source>
</reference>
<dbReference type="GO" id="GO:0005739">
    <property type="term" value="C:mitochondrion"/>
    <property type="evidence" value="ECO:0007669"/>
    <property type="project" value="TreeGrafter"/>
</dbReference>
<organism evidence="2 3">
    <name type="scientific">Paragonimus skrjabini miyazakii</name>
    <dbReference type="NCBI Taxonomy" id="59628"/>
    <lineage>
        <taxon>Eukaryota</taxon>
        <taxon>Metazoa</taxon>
        <taxon>Spiralia</taxon>
        <taxon>Lophotrochozoa</taxon>
        <taxon>Platyhelminthes</taxon>
        <taxon>Trematoda</taxon>
        <taxon>Digenea</taxon>
        <taxon>Plagiorchiida</taxon>
        <taxon>Troglotremata</taxon>
        <taxon>Troglotrematidae</taxon>
        <taxon>Paragonimus</taxon>
    </lineage>
</organism>
<dbReference type="Gene3D" id="3.40.50.12230">
    <property type="match status" value="1"/>
</dbReference>
<proteinExistence type="predicted"/>
<gene>
    <name evidence="2" type="ORF">EG68_10074</name>
</gene>
<dbReference type="PANTHER" id="PTHR11138">
    <property type="entry name" value="METHIONYL-TRNA FORMYLTRANSFERASE"/>
    <property type="match status" value="1"/>
</dbReference>
<sequence length="472" mass="52934">MRISFANCTARSTINLVYFGSDAYSLAHLRSLRECAACGDFPTLYVKHVVTANDRTPVAHYCKDVNYTYSTWPRHIASTADDLVLRIQDIISSCKPVNLLGLVVSFGRRLPPRLISAFPHGCINIHPSLLPRWRGPCPLFHTLLAGDRVTGITVIRLTSDEHALDSGPVLYQRSLRLLPELLTTGQLAQYLIPHSIEAMYEVLRNPEYISLDYTPSTQKEITNRTGLTNCHAPHLTPEMSHIDWEQQSACDIIRLWNAFEGTAISLRTQMLIPRTVNREDTCAQLYLSGHAPMVVPSVVNHPATILQTEIDSQLHEAAYLLAAIPDSFPHGGLVYLRSQWNPSHHLLPFALVSCKPESEVAQHSESKRSWLAISSVKVRWLGSSRPELRLLTAIDLFNGYLKELPSLRLSDPHCVPQGCHMFNGFSSLTNPFWPPPKPWTVLTEPVLLPRNIVHKSCAPLIHTVDCRKYSDG</sequence>
<protein>
    <recommendedName>
        <fullName evidence="1">Formyl transferase N-terminal domain-containing protein</fullName>
    </recommendedName>
</protein>
<keyword evidence="3" id="KW-1185">Reference proteome</keyword>